<reference evidence="1" key="1">
    <citation type="submission" date="2020-05" db="EMBL/GenBank/DDBJ databases">
        <authorList>
            <person name="Chiriac C."/>
            <person name="Salcher M."/>
            <person name="Ghai R."/>
            <person name="Kavagutti S V."/>
        </authorList>
    </citation>
    <scope>NUCLEOTIDE SEQUENCE</scope>
</reference>
<dbReference type="EMBL" id="CAEZWM010000312">
    <property type="protein sequence ID" value="CAB4675448.1"/>
    <property type="molecule type" value="Genomic_DNA"/>
</dbReference>
<proteinExistence type="predicted"/>
<protein>
    <submittedName>
        <fullName evidence="1">Unannotated protein</fullName>
    </submittedName>
</protein>
<accession>A0A6J6MR29</accession>
<sequence>MCLPLNEVAAFGKPDRADPVREDNLGHEIKVGAYNVVSGAE</sequence>
<evidence type="ECO:0000313" key="1">
    <source>
        <dbReference type="EMBL" id="CAB4675448.1"/>
    </source>
</evidence>
<dbReference type="AlphaFoldDB" id="A0A6J6MR29"/>
<name>A0A6J6MR29_9ZZZZ</name>
<organism evidence="1">
    <name type="scientific">freshwater metagenome</name>
    <dbReference type="NCBI Taxonomy" id="449393"/>
    <lineage>
        <taxon>unclassified sequences</taxon>
        <taxon>metagenomes</taxon>
        <taxon>ecological metagenomes</taxon>
    </lineage>
</organism>
<gene>
    <name evidence="1" type="ORF">UFOPK2242_01722</name>
</gene>